<dbReference type="NCBIfam" id="TIGR01469">
    <property type="entry name" value="cobA_cysG_Cterm"/>
    <property type="match status" value="1"/>
</dbReference>
<comment type="caution">
    <text evidence="7">The sequence shown here is derived from an EMBL/GenBank/DDBJ whole genome shotgun (WGS) entry which is preliminary data.</text>
</comment>
<dbReference type="InterPro" id="IPR000878">
    <property type="entry name" value="4pyrrol_Mease"/>
</dbReference>
<dbReference type="EMBL" id="LDTZ01000013">
    <property type="protein sequence ID" value="KNA93020.1"/>
    <property type="molecule type" value="Genomic_DNA"/>
</dbReference>
<dbReference type="InterPro" id="IPR036291">
    <property type="entry name" value="NAD(P)-bd_dom_sf"/>
</dbReference>
<evidence type="ECO:0000256" key="1">
    <source>
        <dbReference type="ARBA" id="ARBA00012162"/>
    </source>
</evidence>
<dbReference type="SUPFAM" id="SSF51735">
    <property type="entry name" value="NAD(P)-binding Rossmann-fold domains"/>
    <property type="match status" value="1"/>
</dbReference>
<name>A0ABR5IHI4_9ACTN</name>
<evidence type="ECO:0000313" key="8">
    <source>
        <dbReference type="Proteomes" id="UP000037247"/>
    </source>
</evidence>
<dbReference type="InterPro" id="IPR014777">
    <property type="entry name" value="4pyrrole_Mease_sub1"/>
</dbReference>
<protein>
    <recommendedName>
        <fullName evidence="1">uroporphyrinogen-III C-methyltransferase</fullName>
        <ecNumber evidence="1">2.1.1.107</ecNumber>
    </recommendedName>
</protein>
<dbReference type="InterPro" id="IPR006366">
    <property type="entry name" value="CobA/CysG_C"/>
</dbReference>
<dbReference type="CDD" id="cd11642">
    <property type="entry name" value="SUMT"/>
    <property type="match status" value="1"/>
</dbReference>
<evidence type="ECO:0000256" key="2">
    <source>
        <dbReference type="ARBA" id="ARBA00022603"/>
    </source>
</evidence>
<evidence type="ECO:0000256" key="4">
    <source>
        <dbReference type="ARBA" id="ARBA00022691"/>
    </source>
</evidence>
<organism evidence="7 8">
    <name type="scientific">Gordonia jacobaea</name>
    <dbReference type="NCBI Taxonomy" id="122202"/>
    <lineage>
        <taxon>Bacteria</taxon>
        <taxon>Bacillati</taxon>
        <taxon>Actinomycetota</taxon>
        <taxon>Actinomycetes</taxon>
        <taxon>Mycobacteriales</taxon>
        <taxon>Gordoniaceae</taxon>
        <taxon>Gordonia</taxon>
    </lineage>
</organism>
<dbReference type="Gene3D" id="3.40.1010.10">
    <property type="entry name" value="Cobalt-precorrin-4 Transmethylase, Domain 1"/>
    <property type="match status" value="1"/>
</dbReference>
<dbReference type="EC" id="2.1.1.107" evidence="1"/>
<dbReference type="InterPro" id="IPR050161">
    <property type="entry name" value="Siro_Cobalamin_biosynth"/>
</dbReference>
<gene>
    <name evidence="7" type="ORF">ABW18_00720</name>
</gene>
<keyword evidence="2" id="KW-0489">Methyltransferase</keyword>
<evidence type="ECO:0000259" key="6">
    <source>
        <dbReference type="Pfam" id="PF00590"/>
    </source>
</evidence>
<reference evidence="7 8" key="1">
    <citation type="submission" date="2015-05" db="EMBL/GenBank/DDBJ databases">
        <title>Draft genome sequence of the bacterium Gordonia jacobaea a new member of the Gordonia genus.</title>
        <authorList>
            <person name="Jimenez-Galisteo G."/>
            <person name="Dominguez A."/>
            <person name="Munoz E."/>
            <person name="Vinas M."/>
        </authorList>
    </citation>
    <scope>NUCLEOTIDE SEQUENCE [LARGE SCALE GENOMIC DNA]</scope>
    <source>
        <strain evidence="8">mv1</strain>
    </source>
</reference>
<dbReference type="SUPFAM" id="SSF53790">
    <property type="entry name" value="Tetrapyrrole methylase"/>
    <property type="match status" value="1"/>
</dbReference>
<dbReference type="PANTHER" id="PTHR45790:SF3">
    <property type="entry name" value="S-ADENOSYL-L-METHIONINE-DEPENDENT UROPORPHYRINOGEN III METHYLTRANSFERASE, CHLOROPLASTIC"/>
    <property type="match status" value="1"/>
</dbReference>
<dbReference type="Gene3D" id="3.30.950.10">
    <property type="entry name" value="Methyltransferase, Cobalt-precorrin-4 Transmethylase, Domain 2"/>
    <property type="match status" value="1"/>
</dbReference>
<keyword evidence="4" id="KW-0949">S-adenosyl-L-methionine</keyword>
<dbReference type="InterPro" id="IPR035996">
    <property type="entry name" value="4pyrrol_Methylase_sf"/>
</dbReference>
<proteinExistence type="predicted"/>
<dbReference type="InterPro" id="IPR012409">
    <property type="entry name" value="Sirohaem_synth"/>
</dbReference>
<dbReference type="InterPro" id="IPR014776">
    <property type="entry name" value="4pyrrole_Mease_sub2"/>
</dbReference>
<keyword evidence="3" id="KW-0808">Transferase</keyword>
<keyword evidence="5" id="KW-0627">Porphyrin biosynthesis</keyword>
<keyword evidence="8" id="KW-1185">Reference proteome</keyword>
<dbReference type="RefSeq" id="WP_049697116.1">
    <property type="nucleotide sequence ID" value="NZ_JAQDQF010000001.1"/>
</dbReference>
<evidence type="ECO:0000313" key="7">
    <source>
        <dbReference type="EMBL" id="KNA93020.1"/>
    </source>
</evidence>
<evidence type="ECO:0000256" key="5">
    <source>
        <dbReference type="ARBA" id="ARBA00023244"/>
    </source>
</evidence>
<dbReference type="Pfam" id="PF00590">
    <property type="entry name" value="TP_methylase"/>
    <property type="match status" value="1"/>
</dbReference>
<dbReference type="PANTHER" id="PTHR45790">
    <property type="entry name" value="SIROHEME SYNTHASE-RELATED"/>
    <property type="match status" value="1"/>
</dbReference>
<dbReference type="NCBIfam" id="NF004790">
    <property type="entry name" value="PRK06136.1"/>
    <property type="match status" value="1"/>
</dbReference>
<dbReference type="Gene3D" id="3.40.50.720">
    <property type="entry name" value="NAD(P)-binding Rossmann-like Domain"/>
    <property type="match status" value="1"/>
</dbReference>
<dbReference type="Pfam" id="PF13241">
    <property type="entry name" value="NAD_binding_7"/>
    <property type="match status" value="1"/>
</dbReference>
<sequence>MSDDASAVPGGDNDKSGDNVHYLAGLDLHGRKVVVVGGGSVAQRRLPNLVAAGARVEVVAIDPTPAVESFPGVVVHKRAYVDGDLDGAWYAMACTDDPDVNAAVVAEAERRHTFCVRADEARWGSAVTPASGRHRDVQFGVLASGDHRLSAALRAAISRALADGSLDVDEQPHPPGVALVGGGPGDPDLITVRGLKLLMAADVVVADRLAPPELLASLGPQVEIIDAAKVPYGRAMKQEAINDVLTSKAKEGKFVVRFKGGDPYVYGRGFEELQACVAAGVPVTVVPGITSPISVPSSAGIPVTHRGVTHEVVIASGHVRPGHPDSLIDWSVLAQLRGTLVLMMAVERVDVFADALLAGGKPGDTPVAMIENGSLPTQRLIRTDLAHAGETAAREGLKPPAIVVIGAVAGFDDADAVAAFGDLDRARSAGDEARSAVDESRSARR</sequence>
<accession>A0ABR5IHI4</accession>
<dbReference type="PIRSF" id="PIRSF036426">
    <property type="entry name" value="Sirohaem_synth"/>
    <property type="match status" value="1"/>
</dbReference>
<feature type="domain" description="Tetrapyrrole methylase" evidence="6">
    <location>
        <begin position="177"/>
        <end position="387"/>
    </location>
</feature>
<evidence type="ECO:0000256" key="3">
    <source>
        <dbReference type="ARBA" id="ARBA00022679"/>
    </source>
</evidence>
<dbReference type="Proteomes" id="UP000037247">
    <property type="component" value="Unassembled WGS sequence"/>
</dbReference>